<gene>
    <name evidence="4" type="ORF">BON30_44535</name>
</gene>
<comment type="caution">
    <text evidence="4">The sequence shown here is derived from an EMBL/GenBank/DDBJ whole genome shotgun (WGS) entry which is preliminary data.</text>
</comment>
<keyword evidence="1" id="KW-0929">Antimicrobial</keyword>
<dbReference type="RefSeq" id="WP_071904714.1">
    <property type="nucleotide sequence ID" value="NZ_MPIN01000021.1"/>
</dbReference>
<proteinExistence type="predicted"/>
<dbReference type="AlphaFoldDB" id="A0A1L9AW19"/>
<organism evidence="4 5">
    <name type="scientific">Cystobacter ferrugineus</name>
    <dbReference type="NCBI Taxonomy" id="83449"/>
    <lineage>
        <taxon>Bacteria</taxon>
        <taxon>Pseudomonadati</taxon>
        <taxon>Myxococcota</taxon>
        <taxon>Myxococcia</taxon>
        <taxon>Myxococcales</taxon>
        <taxon>Cystobacterineae</taxon>
        <taxon>Archangiaceae</taxon>
        <taxon>Cystobacter</taxon>
    </lineage>
</organism>
<dbReference type="EMBL" id="MPIN01000021">
    <property type="protein sequence ID" value="OJH34194.1"/>
    <property type="molecule type" value="Genomic_DNA"/>
</dbReference>
<dbReference type="Proteomes" id="UP000182229">
    <property type="component" value="Unassembled WGS sequence"/>
</dbReference>
<dbReference type="InterPro" id="IPR023347">
    <property type="entry name" value="Lysozyme_dom_sf"/>
</dbReference>
<dbReference type="SUPFAM" id="SSF53955">
    <property type="entry name" value="Lysozyme-like"/>
    <property type="match status" value="1"/>
</dbReference>
<dbReference type="STRING" id="83449.BON30_44535"/>
<keyword evidence="2" id="KW-0081">Bacteriolytic enzyme</keyword>
<reference evidence="4 5" key="2">
    <citation type="submission" date="2016-12" db="EMBL/GenBank/DDBJ databases">
        <title>Draft Genome Sequence of Cystobacter ferrugineus Strain Cbfe23.</title>
        <authorList>
            <person name="Akbar S."/>
            <person name="Dowd S.E."/>
            <person name="Stevens D.C."/>
        </authorList>
    </citation>
    <scope>NUCLEOTIDE SEQUENCE [LARGE SCALE GENOMIC DNA]</scope>
    <source>
        <strain evidence="4 5">Cbfe23</strain>
    </source>
</reference>
<evidence type="ECO:0000256" key="2">
    <source>
        <dbReference type="ARBA" id="ARBA00022638"/>
    </source>
</evidence>
<reference evidence="5" key="1">
    <citation type="submission" date="2016-11" db="EMBL/GenBank/DDBJ databases">
        <authorList>
            <person name="Shukria A."/>
            <person name="Stevens D.C."/>
        </authorList>
    </citation>
    <scope>NUCLEOTIDE SEQUENCE [LARGE SCALE GENOMIC DNA]</scope>
    <source>
        <strain evidence="5">Cbfe23</strain>
    </source>
</reference>
<dbReference type="GO" id="GO:0042742">
    <property type="term" value="P:defense response to bacterium"/>
    <property type="evidence" value="ECO:0007669"/>
    <property type="project" value="UniProtKB-KW"/>
</dbReference>
<dbReference type="GO" id="GO:0031640">
    <property type="term" value="P:killing of cells of another organism"/>
    <property type="evidence" value="ECO:0007669"/>
    <property type="project" value="UniProtKB-KW"/>
</dbReference>
<keyword evidence="5" id="KW-1185">Reference proteome</keyword>
<accession>A0A1L9AW19</accession>
<protein>
    <submittedName>
        <fullName evidence="4">Uncharacterized protein</fullName>
    </submittedName>
</protein>
<evidence type="ECO:0000256" key="3">
    <source>
        <dbReference type="SAM" id="MobiDB-lite"/>
    </source>
</evidence>
<evidence type="ECO:0000256" key="1">
    <source>
        <dbReference type="ARBA" id="ARBA00022529"/>
    </source>
</evidence>
<feature type="region of interest" description="Disordered" evidence="3">
    <location>
        <begin position="420"/>
        <end position="450"/>
    </location>
</feature>
<name>A0A1L9AW19_9BACT</name>
<evidence type="ECO:0000313" key="4">
    <source>
        <dbReference type="EMBL" id="OJH34194.1"/>
    </source>
</evidence>
<evidence type="ECO:0000313" key="5">
    <source>
        <dbReference type="Proteomes" id="UP000182229"/>
    </source>
</evidence>
<sequence length="644" mass="71395">MATTEEQQVKKPGTVSLSAGYRASIPFVLVPRTSITLDSPGTLASMGLQSGVPLTISFPIKGTSKNFPPGDRKCALSWLVSREGKEFSYPVDGEVMMKIQSGGEFEVTVNGKTPIVDVLAQQLIGRGKLGFSLTPDFPHADTATFKPAVDFNNPCEIHVRLPDKKLLGERVTFTPDFGMVFQMAELELRVFERDEGADEIAAKEPRNAFTHTWTPGYFFTLSRSWAIGFTDDSCHQLADVGEEEVGALEFAWQLWGRHSGGSPTLLLENKNFLTVPRPKLEDFRIEYDPSIEGTWEVSGKISGVSPRAELQIDVALVEPRSKTPLLINHDSAAVRLPLGSDGIFEGYLGERHWLFTRPAAGEFPLAPAFAILSLPAAIRDGKRGPIAAHLDFDDTTFSAFKGHELTWDIDADWVCSREAVATEPRPPRPKRRKSGIVTIPAPPADAGNQKGPMTFEEMWNDLCAWEGIVAYMYLDTKGYVTVGAGNLLSTVKDAQALPFQNKDAGRAATPEEIATAFQQVKQMKKGMWYTEYAQRPMIALTDQFIRDLVKKRLDTEFLPVIRDTFKPHFDSYPLCVRRALLDIGYNRGAYSFSTKVPELTAAVKTRNWTLAASLKCLDHGAEARALWRKSLFQYAIVVEPPKKS</sequence>
<dbReference type="GO" id="GO:0003796">
    <property type="term" value="F:lysozyme activity"/>
    <property type="evidence" value="ECO:0007669"/>
    <property type="project" value="InterPro"/>
</dbReference>
<dbReference type="Gene3D" id="1.10.530.40">
    <property type="match status" value="1"/>
</dbReference>
<dbReference type="InterPro" id="IPR023346">
    <property type="entry name" value="Lysozyme-like_dom_sf"/>
</dbReference>
<dbReference type="OrthoDB" id="5484194at2"/>